<evidence type="ECO:0000259" key="3">
    <source>
        <dbReference type="PROSITE" id="PS50118"/>
    </source>
</evidence>
<dbReference type="AlphaFoldDB" id="A0AA36CCL4"/>
<sequence>MNGSSTPSRGGANGDLKPPKGPERPLVPYMRFSRKMWPTVRADNPEAQLWEMSKVIGQLWRECPEKEKSVFQAEYEAEKVEYDKAMKSFQQSPAYQSYMQQNKARQQQQQQAQQAQQQADRAAAQQQHHMQQAPPMPMPGMTPGHMKPIEKLHAHQMSRSRNMDMSGVVIHAVDEDDQSSEMNIRRAHYARYQRNQNMMAELFGPQSAQDMRTIVAQARVDMLRKQGQSLSGHQDKLNDELRQMDETFAAKMRDIEEKRKAFQQQLEKVEAEKPVLDDAKKQELIAKWEVKLVEEYEAYKKKEEEMAAAAARKEEEAKNSLLASMLKSEEDDKKENEENRATPEVVKAAEVLNGKDEEMDTTTVETPAPQNVEVN</sequence>
<dbReference type="GO" id="GO:0016922">
    <property type="term" value="F:nuclear receptor binding"/>
    <property type="evidence" value="ECO:0007669"/>
    <property type="project" value="TreeGrafter"/>
</dbReference>
<dbReference type="PROSITE" id="PS50118">
    <property type="entry name" value="HMG_BOX_2"/>
    <property type="match status" value="1"/>
</dbReference>
<organism evidence="4 5">
    <name type="scientific">Mesorhabditis spiculigera</name>
    <dbReference type="NCBI Taxonomy" id="96644"/>
    <lineage>
        <taxon>Eukaryota</taxon>
        <taxon>Metazoa</taxon>
        <taxon>Ecdysozoa</taxon>
        <taxon>Nematoda</taxon>
        <taxon>Chromadorea</taxon>
        <taxon>Rhabditida</taxon>
        <taxon>Rhabditina</taxon>
        <taxon>Rhabditomorpha</taxon>
        <taxon>Rhabditoidea</taxon>
        <taxon>Rhabditidae</taxon>
        <taxon>Mesorhabditinae</taxon>
        <taxon>Mesorhabditis</taxon>
    </lineage>
</organism>
<feature type="region of interest" description="Disordered" evidence="2">
    <location>
        <begin position="306"/>
        <end position="375"/>
    </location>
</feature>
<dbReference type="GO" id="GO:0031492">
    <property type="term" value="F:nucleosomal DNA binding"/>
    <property type="evidence" value="ECO:0007669"/>
    <property type="project" value="TreeGrafter"/>
</dbReference>
<dbReference type="Proteomes" id="UP001177023">
    <property type="component" value="Unassembled WGS sequence"/>
</dbReference>
<dbReference type="PANTHER" id="PTHR46232">
    <property type="entry name" value="SMARCE1 REGULATOR OF CHROMATIN"/>
    <property type="match status" value="1"/>
</dbReference>
<feature type="compositionally biased region" description="Low complexity" evidence="2">
    <location>
        <begin position="100"/>
        <end position="133"/>
    </location>
</feature>
<comment type="caution">
    <text evidence="4">The sequence shown here is derived from an EMBL/GenBank/DDBJ whole genome shotgun (WGS) entry which is preliminary data.</text>
</comment>
<feature type="domain" description="HMG box" evidence="3">
    <location>
        <begin position="22"/>
        <end position="90"/>
    </location>
</feature>
<feature type="region of interest" description="Disordered" evidence="2">
    <location>
        <begin position="94"/>
        <end position="143"/>
    </location>
</feature>
<dbReference type="InterPro" id="IPR009071">
    <property type="entry name" value="HMG_box_dom"/>
</dbReference>
<dbReference type="Gene3D" id="1.10.30.10">
    <property type="entry name" value="High mobility group box domain"/>
    <property type="match status" value="1"/>
</dbReference>
<keyword evidence="1" id="KW-0539">Nucleus</keyword>
<dbReference type="EMBL" id="CATQJA010001141">
    <property type="protein sequence ID" value="CAJ0565968.1"/>
    <property type="molecule type" value="Genomic_DNA"/>
</dbReference>
<keyword evidence="1" id="KW-0238">DNA-binding</keyword>
<evidence type="ECO:0000256" key="2">
    <source>
        <dbReference type="SAM" id="MobiDB-lite"/>
    </source>
</evidence>
<feature type="DNA-binding region" description="HMG box" evidence="1">
    <location>
        <begin position="22"/>
        <end position="90"/>
    </location>
</feature>
<proteinExistence type="predicted"/>
<feature type="region of interest" description="Disordered" evidence="2">
    <location>
        <begin position="1"/>
        <end position="27"/>
    </location>
</feature>
<gene>
    <name evidence="4" type="ORF">MSPICULIGERA_LOCUS4588</name>
</gene>
<protein>
    <recommendedName>
        <fullName evidence="3">HMG box domain-containing protein</fullName>
    </recommendedName>
</protein>
<feature type="compositionally biased region" description="Basic and acidic residues" evidence="2">
    <location>
        <begin position="306"/>
        <end position="318"/>
    </location>
</feature>
<dbReference type="InterPro" id="IPR036910">
    <property type="entry name" value="HMG_box_dom_sf"/>
</dbReference>
<evidence type="ECO:0000313" key="5">
    <source>
        <dbReference type="Proteomes" id="UP001177023"/>
    </source>
</evidence>
<keyword evidence="5" id="KW-1185">Reference proteome</keyword>
<name>A0AA36CCL4_9BILA</name>
<dbReference type="SMART" id="SM00398">
    <property type="entry name" value="HMG"/>
    <property type="match status" value="1"/>
</dbReference>
<dbReference type="CDD" id="cd21983">
    <property type="entry name" value="HMG-box_SMARCE1"/>
    <property type="match status" value="1"/>
</dbReference>
<dbReference type="GO" id="GO:0045892">
    <property type="term" value="P:negative regulation of DNA-templated transcription"/>
    <property type="evidence" value="ECO:0007669"/>
    <property type="project" value="TreeGrafter"/>
</dbReference>
<reference evidence="4" key="1">
    <citation type="submission" date="2023-06" db="EMBL/GenBank/DDBJ databases">
        <authorList>
            <person name="Delattre M."/>
        </authorList>
    </citation>
    <scope>NUCLEOTIDE SEQUENCE</scope>
    <source>
        <strain evidence="4">AF72</strain>
    </source>
</reference>
<evidence type="ECO:0000313" key="4">
    <source>
        <dbReference type="EMBL" id="CAJ0565968.1"/>
    </source>
</evidence>
<dbReference type="SUPFAM" id="SSF47095">
    <property type="entry name" value="HMG-box"/>
    <property type="match status" value="1"/>
</dbReference>
<dbReference type="GO" id="GO:0016514">
    <property type="term" value="C:SWI/SNF complex"/>
    <property type="evidence" value="ECO:0007669"/>
    <property type="project" value="TreeGrafter"/>
</dbReference>
<feature type="non-terminal residue" evidence="4">
    <location>
        <position position="1"/>
    </location>
</feature>
<feature type="compositionally biased region" description="Polar residues" evidence="2">
    <location>
        <begin position="361"/>
        <end position="375"/>
    </location>
</feature>
<feature type="compositionally biased region" description="Basic and acidic residues" evidence="2">
    <location>
        <begin position="327"/>
        <end position="341"/>
    </location>
</feature>
<evidence type="ECO:0000256" key="1">
    <source>
        <dbReference type="PROSITE-ProRule" id="PRU00267"/>
    </source>
</evidence>
<accession>A0AA36CCL4</accession>
<dbReference type="PANTHER" id="PTHR46232:SF1">
    <property type="entry name" value="SWI_SNF-RELATED MATRIX-ASSOCIATED ACTIN-DEPENDENT REGULATOR OF CHROMATIN SUBFAMILY E MEMBER 1"/>
    <property type="match status" value="1"/>
</dbReference>
<dbReference type="Pfam" id="PF00505">
    <property type="entry name" value="HMG_box"/>
    <property type="match status" value="1"/>
</dbReference>